<comment type="caution">
    <text evidence="4">The sequence shown here is derived from an EMBL/GenBank/DDBJ whole genome shotgun (WGS) entry which is preliminary data.</text>
</comment>
<dbReference type="PANTHER" id="PTHR45982">
    <property type="entry name" value="REGULATOR OF CHROMOSOME CONDENSATION"/>
    <property type="match status" value="1"/>
</dbReference>
<dbReference type="Gene3D" id="2.60.40.10">
    <property type="entry name" value="Immunoglobulins"/>
    <property type="match status" value="2"/>
</dbReference>
<accession>A0A5Q6S0Q8</accession>
<dbReference type="Proteomes" id="UP000307768">
    <property type="component" value="Unassembled WGS sequence"/>
</dbReference>
<dbReference type="InterPro" id="IPR009091">
    <property type="entry name" value="RCC1/BLIP-II"/>
</dbReference>
<dbReference type="EMBL" id="VDFQ02000002">
    <property type="protein sequence ID" value="KAA1423940.1"/>
    <property type="molecule type" value="Genomic_DNA"/>
</dbReference>
<feature type="signal peptide" evidence="2">
    <location>
        <begin position="1"/>
        <end position="28"/>
    </location>
</feature>
<feature type="domain" description="Bacterial Ig-like" evidence="3">
    <location>
        <begin position="423"/>
        <end position="504"/>
    </location>
</feature>
<gene>
    <name evidence="4" type="ORF">FE697_010350</name>
</gene>
<organism evidence="4 5">
    <name type="scientific">Mumia zhuanghuii</name>
    <dbReference type="NCBI Taxonomy" id="2585211"/>
    <lineage>
        <taxon>Bacteria</taxon>
        <taxon>Bacillati</taxon>
        <taxon>Actinomycetota</taxon>
        <taxon>Actinomycetes</taxon>
        <taxon>Propionibacteriales</taxon>
        <taxon>Nocardioidaceae</taxon>
        <taxon>Mumia</taxon>
    </lineage>
</organism>
<feature type="compositionally biased region" description="Low complexity" evidence="1">
    <location>
        <begin position="396"/>
        <end position="410"/>
    </location>
</feature>
<dbReference type="SUPFAM" id="SSF50985">
    <property type="entry name" value="RCC1/BLIP-II"/>
    <property type="match status" value="1"/>
</dbReference>
<evidence type="ECO:0000313" key="4">
    <source>
        <dbReference type="EMBL" id="KAA1423940.1"/>
    </source>
</evidence>
<dbReference type="Gene3D" id="2.130.10.30">
    <property type="entry name" value="Regulator of chromosome condensation 1/beta-lactamase-inhibitor protein II"/>
    <property type="match status" value="2"/>
</dbReference>
<evidence type="ECO:0000256" key="2">
    <source>
        <dbReference type="SAM" id="SignalP"/>
    </source>
</evidence>
<dbReference type="PANTHER" id="PTHR45982:SF1">
    <property type="entry name" value="REGULATOR OF CHROMOSOME CONDENSATION"/>
    <property type="match status" value="1"/>
</dbReference>
<dbReference type="OrthoDB" id="9796385at2"/>
<feature type="domain" description="Bacterial Ig-like" evidence="3">
    <location>
        <begin position="527"/>
        <end position="602"/>
    </location>
</feature>
<evidence type="ECO:0000256" key="1">
    <source>
        <dbReference type="SAM" id="MobiDB-lite"/>
    </source>
</evidence>
<dbReference type="InterPro" id="IPR013783">
    <property type="entry name" value="Ig-like_fold"/>
</dbReference>
<dbReference type="InterPro" id="IPR051553">
    <property type="entry name" value="Ran_GTPase-activating"/>
</dbReference>
<dbReference type="GO" id="GO:0005975">
    <property type="term" value="P:carbohydrate metabolic process"/>
    <property type="evidence" value="ECO:0007669"/>
    <property type="project" value="UniProtKB-ARBA"/>
</dbReference>
<keyword evidence="2" id="KW-0732">Signal</keyword>
<dbReference type="Gene3D" id="2.60.40.2700">
    <property type="match status" value="1"/>
</dbReference>
<dbReference type="RefSeq" id="WP_149769459.1">
    <property type="nucleotide sequence ID" value="NZ_VDFQ02000002.1"/>
</dbReference>
<proteinExistence type="predicted"/>
<dbReference type="Pfam" id="PF16640">
    <property type="entry name" value="Big_3_5"/>
    <property type="match status" value="2"/>
</dbReference>
<sequence length="605" mass="61080">MITTLTRATAGLAATALAAAASLAVAPAANGDLAKPVPLESAGQVIGWSDTADFPPPPASLNGKAVVSITPAGGGILALAADGTVTGWGSSATFNKPALEVPAGLSGVVQIDASGANGLALKADGTVVAWGSKTSLINKVPTGLTNVIDVTMSNNTAFALKADGTIVGWGQLMAGRNLPPAGLEGVVDVTTGADGVAWALKANGTIVGWGDPLDENWLVVPDDLQGHIKRILHSGSFTVVLTDEDKLATFGSMSEVPEGLPAALQDEKIVDFSHDGSASIAVTASGEVYAWGGNQTVLNTIPASVDGKRVVAVTAASHGRAVLYSALAVARAPRISGSSLLGSTLTATAATFSGTPESTATQWLADGTPIAGATSTTLTLTTALLGKRISVEQTATQGSQTAKATSTATAPVARPQAASSLRASAATIRYGTTTPRVSVTITPTNATGRVDLYKGTRRLATGNATAGRATLTLPKTTLTPGTHTLTVRYAGNTTTKPSATTIRIAVLKANATITAKAKTKKVIAKKTKAKIAVTVRATGVRPGGTVAVYQGSKKVGSARLTSNGTAVVTLKKLTKAGKTKLTIRYLGSGTVNKATKTLKITVRKR</sequence>
<protein>
    <recommendedName>
        <fullName evidence="3">Bacterial Ig-like domain-containing protein</fullName>
    </recommendedName>
</protein>
<dbReference type="InterPro" id="IPR032109">
    <property type="entry name" value="Big_3_5"/>
</dbReference>
<dbReference type="AlphaFoldDB" id="A0A5Q6S0Q8"/>
<evidence type="ECO:0000259" key="3">
    <source>
        <dbReference type="Pfam" id="PF16640"/>
    </source>
</evidence>
<feature type="region of interest" description="Disordered" evidence="1">
    <location>
        <begin position="396"/>
        <end position="416"/>
    </location>
</feature>
<name>A0A5Q6S0Q8_9ACTN</name>
<feature type="chain" id="PRO_5024458048" description="Bacterial Ig-like domain-containing protein" evidence="2">
    <location>
        <begin position="29"/>
        <end position="605"/>
    </location>
</feature>
<reference evidence="4 5" key="1">
    <citation type="submission" date="2019-09" db="EMBL/GenBank/DDBJ databases">
        <title>Mumia zhuanghuii sp. nov. isolated from the intestinal contents of plateau pika (Ochotona curzoniae) in the Qinghai-Tibet plateau of China.</title>
        <authorList>
            <person name="Tian Z."/>
        </authorList>
    </citation>
    <scope>NUCLEOTIDE SEQUENCE [LARGE SCALE GENOMIC DNA]</scope>
    <source>
        <strain evidence="5">350</strain>
    </source>
</reference>
<evidence type="ECO:0000313" key="5">
    <source>
        <dbReference type="Proteomes" id="UP000307768"/>
    </source>
</evidence>